<evidence type="ECO:0000313" key="2">
    <source>
        <dbReference type="EMBL" id="HIS48108.1"/>
    </source>
</evidence>
<sequence>MLKIIIPAIVFLILLLLFPSVCVQGAASGLCLWLDTMVPTLFPFLLITNILRDYHGIPLFEHLFSPILSRIFKTGSGGAYPVILGCLCGYPMGAKAVCDSLSGGRIQPREADYLITFVNNPSPVYMTGYVCLYILGREDLRFPLLMIILTVPAITAFIIRRLPGNRHAPGPVLLAAQLSRQNSGGSLNRCITDACDVLVKVGGFMMIFSVFSALIQQLPGIPAVAVCIIAGLLEQTTGLALLKAQAISAEIKTVLAMVFVCFGGLSILAQTYSIIHPQGLSVKKYIFGKIISGTAAGLLTLGWLYIARMFH</sequence>
<feature type="transmembrane region" description="Helical" evidence="1">
    <location>
        <begin position="113"/>
        <end position="136"/>
    </location>
</feature>
<feature type="transmembrane region" description="Helical" evidence="1">
    <location>
        <begin position="254"/>
        <end position="274"/>
    </location>
</feature>
<comment type="caution">
    <text evidence="2">The sequence shown here is derived from an EMBL/GenBank/DDBJ whole genome shotgun (WGS) entry which is preliminary data.</text>
</comment>
<keyword evidence="1" id="KW-0472">Membrane</keyword>
<reference evidence="2" key="1">
    <citation type="submission" date="2020-10" db="EMBL/GenBank/DDBJ databases">
        <authorList>
            <person name="Gilroy R."/>
        </authorList>
    </citation>
    <scope>NUCLEOTIDE SEQUENCE</scope>
    <source>
        <strain evidence="2">CHK178-757</strain>
    </source>
</reference>
<keyword evidence="1" id="KW-0812">Transmembrane</keyword>
<dbReference type="Proteomes" id="UP000823927">
    <property type="component" value="Unassembled WGS sequence"/>
</dbReference>
<dbReference type="EMBL" id="DVIT01000044">
    <property type="protein sequence ID" value="HIS48108.1"/>
    <property type="molecule type" value="Genomic_DNA"/>
</dbReference>
<feature type="transmembrane region" description="Helical" evidence="1">
    <location>
        <begin position="221"/>
        <end position="242"/>
    </location>
</feature>
<feature type="transmembrane region" description="Helical" evidence="1">
    <location>
        <begin position="286"/>
        <end position="306"/>
    </location>
</feature>
<proteinExistence type="predicted"/>
<dbReference type="AlphaFoldDB" id="A0A9D1F5R3"/>
<protein>
    <recommendedName>
        <fullName evidence="4">Sporulation integral membrane protein YlbJ</fullName>
    </recommendedName>
</protein>
<feature type="transmembrane region" description="Helical" evidence="1">
    <location>
        <begin position="142"/>
        <end position="159"/>
    </location>
</feature>
<accession>A0A9D1F5R3</accession>
<evidence type="ECO:0000256" key="1">
    <source>
        <dbReference type="SAM" id="Phobius"/>
    </source>
</evidence>
<reference evidence="2" key="2">
    <citation type="journal article" date="2021" name="PeerJ">
        <title>Extensive microbial diversity within the chicken gut microbiome revealed by metagenomics and culture.</title>
        <authorList>
            <person name="Gilroy R."/>
            <person name="Ravi A."/>
            <person name="Getino M."/>
            <person name="Pursley I."/>
            <person name="Horton D.L."/>
            <person name="Alikhan N.F."/>
            <person name="Baker D."/>
            <person name="Gharbi K."/>
            <person name="Hall N."/>
            <person name="Watson M."/>
            <person name="Adriaenssens E.M."/>
            <person name="Foster-Nyarko E."/>
            <person name="Jarju S."/>
            <person name="Secka A."/>
            <person name="Antonio M."/>
            <person name="Oren A."/>
            <person name="Chaudhuri R.R."/>
            <person name="La Ragione R."/>
            <person name="Hildebrand F."/>
            <person name="Pallen M.J."/>
        </authorList>
    </citation>
    <scope>NUCLEOTIDE SEQUENCE</scope>
    <source>
        <strain evidence="2">CHK178-757</strain>
    </source>
</reference>
<keyword evidence="1" id="KW-1133">Transmembrane helix</keyword>
<gene>
    <name evidence="2" type="ORF">IAB46_11275</name>
</gene>
<feature type="transmembrane region" description="Helical" evidence="1">
    <location>
        <begin position="32"/>
        <end position="51"/>
    </location>
</feature>
<evidence type="ECO:0008006" key="4">
    <source>
        <dbReference type="Google" id="ProtNLM"/>
    </source>
</evidence>
<organism evidence="2 3">
    <name type="scientific">Candidatus Scybalocola faecigallinarum</name>
    <dbReference type="NCBI Taxonomy" id="2840941"/>
    <lineage>
        <taxon>Bacteria</taxon>
        <taxon>Bacillati</taxon>
        <taxon>Bacillota</taxon>
        <taxon>Clostridia</taxon>
        <taxon>Lachnospirales</taxon>
        <taxon>Lachnospiraceae</taxon>
        <taxon>Lachnospiraceae incertae sedis</taxon>
        <taxon>Candidatus Scybalocola (ex Gilroy et al. 2021)</taxon>
    </lineage>
</organism>
<feature type="transmembrane region" description="Helical" evidence="1">
    <location>
        <begin position="197"/>
        <end position="215"/>
    </location>
</feature>
<name>A0A9D1F5R3_9FIRM</name>
<evidence type="ECO:0000313" key="3">
    <source>
        <dbReference type="Proteomes" id="UP000823927"/>
    </source>
</evidence>